<dbReference type="InterPro" id="IPR004195">
    <property type="entry name" value="Head_decoration_D"/>
</dbReference>
<dbReference type="RefSeq" id="WP_013698682.1">
    <property type="nucleotide sequence ID" value="NZ_CADEPO010000022.1"/>
</dbReference>
<sequence length="114" mass="11725">MSIVKEQGILPAEFLVSEGNGQISREQIVVKAGPALPAGQVLGVTNTGEYAPYDNKAEDGSEVAGAVLYAPLAASEESRPATGIVRLAEVVGGLLTGLDAAGRTDLADRHVIVR</sequence>
<dbReference type="OrthoDB" id="9099687at2"/>
<dbReference type="Proteomes" id="UP000029590">
    <property type="component" value="Unassembled WGS sequence"/>
</dbReference>
<comment type="caution">
    <text evidence="2">The sequence shown here is derived from an EMBL/GenBank/DDBJ whole genome shotgun (WGS) entry which is preliminary data.</text>
</comment>
<accession>A0A095F1U7</accession>
<evidence type="ECO:0000313" key="2">
    <source>
        <dbReference type="EMBL" id="PEH38635.1"/>
    </source>
</evidence>
<dbReference type="AlphaFoldDB" id="A0A095W4M6"/>
<reference evidence="4" key="3">
    <citation type="submission" date="2017-09" db="EMBL/GenBank/DDBJ databases">
        <title>FDA dAtabase for Regulatory Grade micrObial Sequences (FDA-ARGOS): Supporting development and validation of Infectious Disease Dx tests.</title>
        <authorList>
            <person name="Minogue T."/>
            <person name="Wolcott M."/>
            <person name="Wasieloski L."/>
            <person name="Aguilar W."/>
            <person name="Moore D."/>
            <person name="Tallon L."/>
            <person name="Sadzewicz L."/>
            <person name="Ott S."/>
            <person name="Zhao X."/>
            <person name="Nagaraj S."/>
            <person name="Vavikolanu K."/>
            <person name="Aluvathingal J."/>
            <person name="Nadendla S."/>
            <person name="Sichtig H."/>
        </authorList>
    </citation>
    <scope>NUCLEOTIDE SEQUENCE [LARGE SCALE GENOMIC DNA]</scope>
    <source>
        <strain evidence="4">FDAARGOS_390</strain>
    </source>
</reference>
<name>A0A095W4M6_BURGA</name>
<evidence type="ECO:0000313" key="4">
    <source>
        <dbReference type="Proteomes" id="UP000220629"/>
    </source>
</evidence>
<protein>
    <submittedName>
        <fullName evidence="1">Bacteriophage lambda head decoration D family protein</fullName>
    </submittedName>
    <submittedName>
        <fullName evidence="2">Head decoration protein</fullName>
    </submittedName>
</protein>
<proteinExistence type="predicted"/>
<reference evidence="2" key="2">
    <citation type="submission" date="2017-09" db="EMBL/GenBank/DDBJ databases">
        <title>FDA dAtabase for Regulatory Grade micrObial Sequences (FDA-ARGOS): Supporting development and validation of Infectious Disease Dx tests.</title>
        <authorList>
            <person name="Minogue T."/>
            <person name="Wolcott M."/>
            <person name="Wasieloski L."/>
            <person name="Aguilar W."/>
            <person name="Moore D."/>
            <person name="Tallon L.J."/>
            <person name="Sadzewicz L."/>
            <person name="Ott S."/>
            <person name="Zhao X."/>
            <person name="Nagaraj S."/>
            <person name="Vavikolanu K."/>
            <person name="Aluvathingal J."/>
            <person name="Nadendla S."/>
            <person name="Sichtig H."/>
        </authorList>
    </citation>
    <scope>NUCLEOTIDE SEQUENCE</scope>
    <source>
        <strain evidence="2">FDAARGOS_390</strain>
    </source>
</reference>
<evidence type="ECO:0000313" key="3">
    <source>
        <dbReference type="Proteomes" id="UP000029590"/>
    </source>
</evidence>
<reference evidence="1 3" key="1">
    <citation type="submission" date="2014-04" db="EMBL/GenBank/DDBJ databases">
        <authorList>
            <person name="Bishop-Lilly K.A."/>
            <person name="Broomall S.M."/>
            <person name="Chain P.S."/>
            <person name="Chertkov O."/>
            <person name="Coyne S.R."/>
            <person name="Daligault H.E."/>
            <person name="Davenport K.W."/>
            <person name="Erkkila T."/>
            <person name="Frey K.G."/>
            <person name="Gibbons H.S."/>
            <person name="Gu W."/>
            <person name="Jaissle J."/>
            <person name="Johnson S.L."/>
            <person name="Koroleva G.I."/>
            <person name="Ladner J.T."/>
            <person name="Lo C.-C."/>
            <person name="Minogue T.D."/>
            <person name="Munk C."/>
            <person name="Palacios G.F."/>
            <person name="Redden C.L."/>
            <person name="Rosenzweig C.N."/>
            <person name="Scholz M.B."/>
            <person name="Teshima H."/>
            <person name="Xu Y."/>
        </authorList>
    </citation>
    <scope>NUCLEOTIDE SEQUENCE [LARGE SCALE GENOMIC DNA]</scope>
    <source>
        <strain evidence="1">Gladioli</strain>
        <strain evidence="3">gladioli</strain>
    </source>
</reference>
<organism evidence="2 4">
    <name type="scientific">Burkholderia gladioli</name>
    <name type="common">Pseudomonas marginata</name>
    <name type="synonym">Phytomonas marginata</name>
    <dbReference type="NCBI Taxonomy" id="28095"/>
    <lineage>
        <taxon>Bacteria</taxon>
        <taxon>Pseudomonadati</taxon>
        <taxon>Pseudomonadota</taxon>
        <taxon>Betaproteobacteria</taxon>
        <taxon>Burkholderiales</taxon>
        <taxon>Burkholderiaceae</taxon>
        <taxon>Burkholderia</taxon>
    </lineage>
</organism>
<dbReference type="Proteomes" id="UP000220629">
    <property type="component" value="Unassembled WGS sequence"/>
</dbReference>
<dbReference type="EMBL" id="PDDY01000004">
    <property type="protein sequence ID" value="PEH38635.1"/>
    <property type="molecule type" value="Genomic_DNA"/>
</dbReference>
<accession>A0A095W4M6</accession>
<dbReference type="Pfam" id="PF02924">
    <property type="entry name" value="HDPD"/>
    <property type="match status" value="1"/>
</dbReference>
<dbReference type="OMA" id="EYAPYDN"/>
<dbReference type="EMBL" id="JPGG01000017">
    <property type="protein sequence ID" value="KGC10960.1"/>
    <property type="molecule type" value="Genomic_DNA"/>
</dbReference>
<gene>
    <name evidence="2" type="ORF">CRM94_30200</name>
    <name evidence="1" type="ORF">DM48_7128</name>
</gene>
<dbReference type="KEGG" id="bgo:BM43_195"/>
<evidence type="ECO:0000313" key="1">
    <source>
        <dbReference type="EMBL" id="KGC10960.1"/>
    </source>
</evidence>